<dbReference type="SUPFAM" id="SSF53335">
    <property type="entry name" value="S-adenosyl-L-methionine-dependent methyltransferases"/>
    <property type="match status" value="1"/>
</dbReference>
<dbReference type="Proteomes" id="UP000295399">
    <property type="component" value="Unassembled WGS sequence"/>
</dbReference>
<dbReference type="Pfam" id="PF05050">
    <property type="entry name" value="Methyltransf_21"/>
    <property type="match status" value="1"/>
</dbReference>
<keyword evidence="3" id="KW-1185">Reference proteome</keyword>
<accession>A0A4R2PCX4</accession>
<dbReference type="RefSeq" id="WP_132708970.1">
    <property type="nucleotide sequence ID" value="NZ_JACIGF010000008.1"/>
</dbReference>
<dbReference type="InParanoid" id="A0A4R2PCX4"/>
<sequence length="263" mass="28312">MARSRPALVYPRTAHAHLDETRALARLLADRPAGSVMVDVGAHVGGALAPFARLGWQVHAFEPDPDNRAKLVERFGSAERVVIDPRAVGAEPAADVAFYASPESTGVSGLHAFLDSHAPRGRVDVTTVARIADERGLSAIEFLKIDVEGHDLDVLRGVAWDRLRPACIECEFEDNKTRPRGHTAGDIIAFLAERGYAVYVSTWHPIIRYGIRHDWHRLTPAADGPPPGDAWGNLLAFRDDPGGPAVADAFAAVLTTAPDAATD</sequence>
<keyword evidence="2" id="KW-0808">Transferase</keyword>
<feature type="domain" description="Methyltransferase FkbM" evidence="1">
    <location>
        <begin position="39"/>
        <end position="196"/>
    </location>
</feature>
<protein>
    <submittedName>
        <fullName evidence="2">FkbM family methyltransferase</fullName>
    </submittedName>
</protein>
<dbReference type="NCBIfam" id="TIGR01444">
    <property type="entry name" value="fkbM_fam"/>
    <property type="match status" value="1"/>
</dbReference>
<comment type="caution">
    <text evidence="2">The sequence shown here is derived from an EMBL/GenBank/DDBJ whole genome shotgun (WGS) entry which is preliminary data.</text>
</comment>
<gene>
    <name evidence="2" type="ORF">EV659_108143</name>
</gene>
<organism evidence="2 3">
    <name type="scientific">Rhodothalassium salexigens DSM 2132</name>
    <dbReference type="NCBI Taxonomy" id="1188247"/>
    <lineage>
        <taxon>Bacteria</taxon>
        <taxon>Pseudomonadati</taxon>
        <taxon>Pseudomonadota</taxon>
        <taxon>Alphaproteobacteria</taxon>
        <taxon>Rhodothalassiales</taxon>
        <taxon>Rhodothalassiaceae</taxon>
        <taxon>Rhodothalassium</taxon>
    </lineage>
</organism>
<dbReference type="AlphaFoldDB" id="A0A4R2PCX4"/>
<dbReference type="GO" id="GO:0032259">
    <property type="term" value="P:methylation"/>
    <property type="evidence" value="ECO:0007669"/>
    <property type="project" value="UniProtKB-KW"/>
</dbReference>
<reference evidence="2 3" key="1">
    <citation type="submission" date="2019-03" db="EMBL/GenBank/DDBJ databases">
        <title>Genomic Encyclopedia of Type Strains, Phase IV (KMG-IV): sequencing the most valuable type-strain genomes for metagenomic binning, comparative biology and taxonomic classification.</title>
        <authorList>
            <person name="Goeker M."/>
        </authorList>
    </citation>
    <scope>NUCLEOTIDE SEQUENCE [LARGE SCALE GENOMIC DNA]</scope>
    <source>
        <strain evidence="2 3">DSM 2132</strain>
    </source>
</reference>
<name>A0A4R2PCX4_RHOSA</name>
<evidence type="ECO:0000313" key="3">
    <source>
        <dbReference type="Proteomes" id="UP000295399"/>
    </source>
</evidence>
<dbReference type="InterPro" id="IPR006342">
    <property type="entry name" value="FkbM_mtfrase"/>
</dbReference>
<dbReference type="GO" id="GO:0008168">
    <property type="term" value="F:methyltransferase activity"/>
    <property type="evidence" value="ECO:0007669"/>
    <property type="project" value="UniProtKB-KW"/>
</dbReference>
<proteinExistence type="predicted"/>
<dbReference type="Gene3D" id="3.40.50.150">
    <property type="entry name" value="Vaccinia Virus protein VP39"/>
    <property type="match status" value="1"/>
</dbReference>
<dbReference type="OrthoDB" id="8445658at2"/>
<evidence type="ECO:0000313" key="2">
    <source>
        <dbReference type="EMBL" id="TCP33043.1"/>
    </source>
</evidence>
<dbReference type="EMBL" id="SLXO01000008">
    <property type="protein sequence ID" value="TCP33043.1"/>
    <property type="molecule type" value="Genomic_DNA"/>
</dbReference>
<evidence type="ECO:0000259" key="1">
    <source>
        <dbReference type="Pfam" id="PF05050"/>
    </source>
</evidence>
<dbReference type="InterPro" id="IPR052514">
    <property type="entry name" value="SAM-dependent_MTase"/>
</dbReference>
<keyword evidence="2" id="KW-0489">Methyltransferase</keyword>
<dbReference type="PANTHER" id="PTHR34203:SF15">
    <property type="entry name" value="SLL1173 PROTEIN"/>
    <property type="match status" value="1"/>
</dbReference>
<dbReference type="InterPro" id="IPR029063">
    <property type="entry name" value="SAM-dependent_MTases_sf"/>
</dbReference>
<dbReference type="PANTHER" id="PTHR34203">
    <property type="entry name" value="METHYLTRANSFERASE, FKBM FAMILY PROTEIN"/>
    <property type="match status" value="1"/>
</dbReference>